<accession>A0A7I7RUE7</accession>
<evidence type="ECO:0000313" key="1">
    <source>
        <dbReference type="EMBL" id="BBY47646.1"/>
    </source>
</evidence>
<dbReference type="KEGG" id="marz:MARA_11140"/>
<organism evidence="1 2">
    <name type="scientific">Mycolicibacterium arabiense</name>
    <dbReference type="NCBI Taxonomy" id="1286181"/>
    <lineage>
        <taxon>Bacteria</taxon>
        <taxon>Bacillati</taxon>
        <taxon>Actinomycetota</taxon>
        <taxon>Actinomycetes</taxon>
        <taxon>Mycobacteriales</taxon>
        <taxon>Mycobacteriaceae</taxon>
        <taxon>Mycolicibacterium</taxon>
    </lineage>
</organism>
<keyword evidence="2" id="KW-1185">Reference proteome</keyword>
<sequence>MPTTTGPLLQNYAQAMVTLGHIGRSSLYELIDAGEITRVKIGRRAFITTASIAAYVDRLVGALEGAA</sequence>
<geneLocation type="plasmid" evidence="2">
    <name>pjcm18538 dna</name>
</geneLocation>
<evidence type="ECO:0000313" key="2">
    <source>
        <dbReference type="Proteomes" id="UP000467428"/>
    </source>
</evidence>
<reference evidence="1 2" key="1">
    <citation type="journal article" date="2019" name="Emerg. Microbes Infect.">
        <title>Comprehensive subspecies identification of 175 nontuberculous mycobacteria species based on 7547 genomic profiles.</title>
        <authorList>
            <person name="Matsumoto Y."/>
            <person name="Kinjo T."/>
            <person name="Motooka D."/>
            <person name="Nabeya D."/>
            <person name="Jung N."/>
            <person name="Uechi K."/>
            <person name="Horii T."/>
            <person name="Iida T."/>
            <person name="Fujita J."/>
            <person name="Nakamura S."/>
        </authorList>
    </citation>
    <scope>NUCLEOTIDE SEQUENCE [LARGE SCALE GENOMIC DNA]</scope>
    <source>
        <strain evidence="1 2">JCM 18538</strain>
    </source>
</reference>
<gene>
    <name evidence="1" type="ORF">MARA_11140</name>
</gene>
<dbReference type="AlphaFoldDB" id="A0A7I7RUE7"/>
<dbReference type="RefSeq" id="WP_163917551.1">
    <property type="nucleotide sequence ID" value="NZ_AP022593.1"/>
</dbReference>
<dbReference type="Proteomes" id="UP000467428">
    <property type="component" value="Chromosome"/>
</dbReference>
<evidence type="ECO:0008006" key="3">
    <source>
        <dbReference type="Google" id="ProtNLM"/>
    </source>
</evidence>
<protein>
    <recommendedName>
        <fullName evidence="3">Helix-turn-helix domain-containing protein</fullName>
    </recommendedName>
</protein>
<dbReference type="EMBL" id="AP022593">
    <property type="protein sequence ID" value="BBY47646.1"/>
    <property type="molecule type" value="Genomic_DNA"/>
</dbReference>
<proteinExistence type="predicted"/>
<name>A0A7I7RUE7_9MYCO</name>